<reference evidence="1" key="1">
    <citation type="journal article" date="2021" name="Proc. Natl. Acad. Sci. U.S.A.">
        <title>A Catalog of Tens of Thousands of Viruses from Human Metagenomes Reveals Hidden Associations with Chronic Diseases.</title>
        <authorList>
            <person name="Tisza M.J."/>
            <person name="Buck C.B."/>
        </authorList>
    </citation>
    <scope>NUCLEOTIDE SEQUENCE</scope>
    <source>
        <strain evidence="1">CtP6113</strain>
    </source>
</reference>
<dbReference type="EMBL" id="BK014986">
    <property type="protein sequence ID" value="DAD85717.1"/>
    <property type="molecule type" value="Genomic_DNA"/>
</dbReference>
<accession>A0A8S5MTP9</accession>
<protein>
    <submittedName>
        <fullName evidence="1">Uncharacterized protein</fullName>
    </submittedName>
</protein>
<evidence type="ECO:0000313" key="1">
    <source>
        <dbReference type="EMBL" id="DAD85717.1"/>
    </source>
</evidence>
<organism evidence="1">
    <name type="scientific">Siphoviridae sp. ctP6113</name>
    <dbReference type="NCBI Taxonomy" id="2826318"/>
    <lineage>
        <taxon>Viruses</taxon>
        <taxon>Duplodnaviria</taxon>
        <taxon>Heunggongvirae</taxon>
        <taxon>Uroviricota</taxon>
        <taxon>Caudoviricetes</taxon>
    </lineage>
</organism>
<sequence>MKVLVSKAEDRDTMVVILARNGYTVRQVKEKKPGDKTYSYFVEVVEHGKKNE</sequence>
<proteinExistence type="predicted"/>
<name>A0A8S5MTP9_9CAUD</name>